<keyword evidence="1" id="KW-1133">Transmembrane helix</keyword>
<keyword evidence="1" id="KW-0472">Membrane</keyword>
<dbReference type="AlphaFoldDB" id="A0AAJ6GBF7"/>
<evidence type="ECO:0008006" key="4">
    <source>
        <dbReference type="Google" id="ProtNLM"/>
    </source>
</evidence>
<dbReference type="Proteomes" id="UP001242021">
    <property type="component" value="Chromosome"/>
</dbReference>
<gene>
    <name evidence="2" type="ORF">NEH99_06435</name>
</gene>
<sequence>MFSTNSILIDRLSSRLRTTKTEINKLISELFSSITPYVLNNKVFYMYELGYIYLDKNYNIIFRSSDISFDASLNTITEKYDTVKNRAIKKKLYEMIFENIRHLVDNGEKVYIENFGTFFHDDGYVNFEEDRALVYLVEMKIQNIKNKYLGYNKLLDRLCSARKNLDRNVVKDEINNLFENISALVLEKKIFFMYEVGNIFIDKNYNIAFRSADMGFDASLYSIIAKIDDVNERLEKKKFFEAVFENIKHLVDHNESIYIDNFGTFFYNKGYISFNADAVFVNRVDNKFFNEKAALSNENKLEMKDYSKDELLDISNISDKEVKSNKSKQSSEKKETKGNFILLKIAAVIVVIIAVIMMLALNVNNNGSNNVDNEKLYNIVNGYFTNVKTANLSYTVSNNMYYWDIAKEIYGNSTYWPIISVYNKYNIITPIKKGSKVTYKLLPRFCTVNDLKAFENTLSKSFIKVYPILQDGKKYNHAMWSLKLAAYYDIRVFKDNTNSISNETYTKILSQHSGFNDLLYKMSRYNKVTKNPASSFVEIIKDNTKYRK</sequence>
<dbReference type="RefSeq" id="WP_041747786.1">
    <property type="nucleotide sequence ID" value="NZ_CALXQO010000002.1"/>
</dbReference>
<evidence type="ECO:0000256" key="1">
    <source>
        <dbReference type="SAM" id="Phobius"/>
    </source>
</evidence>
<reference evidence="2" key="1">
    <citation type="submission" date="2022-06" db="EMBL/GenBank/DDBJ databases">
        <title>Brachyspira pilosicoli from pigs in Switzerland.</title>
        <authorList>
            <person name="Schmitt S."/>
            <person name="Arnold M."/>
            <person name="Rossano A."/>
            <person name="Perreten V."/>
        </authorList>
    </citation>
    <scope>NUCLEOTIDE SEQUENCE</scope>
    <source>
        <strain evidence="2">MEI4028</strain>
    </source>
</reference>
<feature type="transmembrane region" description="Helical" evidence="1">
    <location>
        <begin position="341"/>
        <end position="361"/>
    </location>
</feature>
<accession>A0AAJ6GBF7</accession>
<name>A0AAJ6GBF7_BRAPL</name>
<dbReference type="EMBL" id="CP098754">
    <property type="protein sequence ID" value="WIH93929.1"/>
    <property type="molecule type" value="Genomic_DNA"/>
</dbReference>
<evidence type="ECO:0000313" key="2">
    <source>
        <dbReference type="EMBL" id="WIH93929.1"/>
    </source>
</evidence>
<dbReference type="GeneID" id="56440201"/>
<evidence type="ECO:0000313" key="3">
    <source>
        <dbReference type="Proteomes" id="UP001242021"/>
    </source>
</evidence>
<protein>
    <recommendedName>
        <fullName evidence="4">VAR1 domain containing protein</fullName>
    </recommendedName>
</protein>
<proteinExistence type="predicted"/>
<keyword evidence="1" id="KW-0812">Transmembrane</keyword>
<organism evidence="2 3">
    <name type="scientific">Brachyspira pilosicoli</name>
    <name type="common">Serpulina pilosicoli</name>
    <dbReference type="NCBI Taxonomy" id="52584"/>
    <lineage>
        <taxon>Bacteria</taxon>
        <taxon>Pseudomonadati</taxon>
        <taxon>Spirochaetota</taxon>
        <taxon>Spirochaetia</taxon>
        <taxon>Brachyspirales</taxon>
        <taxon>Brachyspiraceae</taxon>
        <taxon>Brachyspira</taxon>
    </lineage>
</organism>